<evidence type="ECO:0000256" key="2">
    <source>
        <dbReference type="ARBA" id="ARBA00004367"/>
    </source>
</evidence>
<keyword evidence="7 17" id="KW-0732">Signal</keyword>
<evidence type="ECO:0000256" key="12">
    <source>
        <dbReference type="ARBA" id="ARBA00023136"/>
    </source>
</evidence>
<evidence type="ECO:0000256" key="10">
    <source>
        <dbReference type="ARBA" id="ARBA00022982"/>
    </source>
</evidence>
<dbReference type="OrthoDB" id="269384at2759"/>
<dbReference type="GeneID" id="33565455"/>
<keyword evidence="14" id="KW-0325">Glycoprotein</keyword>
<feature type="chain" id="PRO_5012237560" evidence="17">
    <location>
        <begin position="23"/>
        <end position="754"/>
    </location>
</feature>
<keyword evidence="13" id="KW-1015">Disulfide bond</keyword>
<keyword evidence="6" id="KW-0285">Flavoprotein</keyword>
<feature type="region of interest" description="Disordered" evidence="16">
    <location>
        <begin position="651"/>
        <end position="680"/>
    </location>
</feature>
<comment type="subunit">
    <text evidence="4">May function both as a monomer and a homodimer.</text>
</comment>
<gene>
    <name evidence="18" type="ORF">BCR41DRAFT_350147</name>
</gene>
<evidence type="ECO:0000256" key="1">
    <source>
        <dbReference type="ARBA" id="ARBA00001974"/>
    </source>
</evidence>
<dbReference type="GO" id="GO:0005789">
    <property type="term" value="C:endoplasmic reticulum membrane"/>
    <property type="evidence" value="ECO:0007669"/>
    <property type="project" value="UniProtKB-SubCell"/>
</dbReference>
<dbReference type="SUPFAM" id="SSF110019">
    <property type="entry name" value="ERO1-like"/>
    <property type="match status" value="1"/>
</dbReference>
<proteinExistence type="inferred from homology"/>
<dbReference type="GO" id="GO:0071949">
    <property type="term" value="F:FAD binding"/>
    <property type="evidence" value="ECO:0007669"/>
    <property type="project" value="InterPro"/>
</dbReference>
<evidence type="ECO:0000256" key="9">
    <source>
        <dbReference type="ARBA" id="ARBA00022827"/>
    </source>
</evidence>
<evidence type="ECO:0000256" key="3">
    <source>
        <dbReference type="ARBA" id="ARBA00008277"/>
    </source>
</evidence>
<evidence type="ECO:0000256" key="17">
    <source>
        <dbReference type="SAM" id="SignalP"/>
    </source>
</evidence>
<dbReference type="InParanoid" id="A0A1Y2GUB6"/>
<evidence type="ECO:0000256" key="7">
    <source>
        <dbReference type="ARBA" id="ARBA00022729"/>
    </source>
</evidence>
<keyword evidence="5" id="KW-0813">Transport</keyword>
<organism evidence="18 19">
    <name type="scientific">Lobosporangium transversale</name>
    <dbReference type="NCBI Taxonomy" id="64571"/>
    <lineage>
        <taxon>Eukaryota</taxon>
        <taxon>Fungi</taxon>
        <taxon>Fungi incertae sedis</taxon>
        <taxon>Mucoromycota</taxon>
        <taxon>Mortierellomycotina</taxon>
        <taxon>Mortierellomycetes</taxon>
        <taxon>Mortierellales</taxon>
        <taxon>Mortierellaceae</taxon>
        <taxon>Lobosporangium</taxon>
    </lineage>
</organism>
<dbReference type="RefSeq" id="XP_021883117.1">
    <property type="nucleotide sequence ID" value="XM_022023611.1"/>
</dbReference>
<dbReference type="Pfam" id="PF04137">
    <property type="entry name" value="ERO1"/>
    <property type="match status" value="1"/>
</dbReference>
<sequence length="754" mass="85103">MRPTLKQPQIALPFLLLFLVDALSILSFPSHAAAVVPSPIPKPASKSAPRHDPFHGLFGPPPSLGDVGTSGQMNAATARKGRMVNVPYFVQHLISKQNNNSNSKQQHNHHHHSPHSHSHHSHHNNHHDQEKHDHSLHKSEQCRQSMQIENSLCDYDAVETINREMRKQLEVLVRQKFFKFYKVNLYESCPFWTENHLCMNKDCGVAVIDESAIPEEWRSAALGAISSPKNGFNFQPFKSCQLKDQDFCQVDDEAVSEGVYVDLMQNPERFTGYSGPSAAKVWDAIYNENCFNIAKRMQLETDCEQCSLDRQANEEMLADKLKSAATAGVSMARNPLTVASSLSEPFNPLTAGTHQDEELCLEKRVFYRMISGLHASISIHICDEHFNQTSGVWGPNLECFVSRVGAHPDRLENIFFDYAILVRAVTKLSGYLKNYEFCTGHPEEDAQVKAMVDRLIETSMKSPAIFDEKAMFVGPEAQALKLQFRDHFRNITKIMDCVGCEKCRLWGKVQTSGLGTALKVLFSYNDEHLNPVNNPNLLQRTEIVALFNTFNRLSESVESITKFREMYMQQYGSNKIPTAAAAIDVDTSAISPVNSERQKQQQQRQQQQRSEPMPVLESTQTKNEVDSKNHPTFSGVKPYFTSVLESRRSFSQPAHRESITANHRSSSNGQRDSSSPYLSMSTNRSFLSRLGMYLKGTQEWMQIKGAGFRSLILEMYEHPMLLFYGEQRSARSNINMPAKNSVSSSSSVVQEGDI</sequence>
<keyword evidence="12" id="KW-0472">Membrane</keyword>
<feature type="signal peptide" evidence="17">
    <location>
        <begin position="1"/>
        <end position="22"/>
    </location>
</feature>
<evidence type="ECO:0000256" key="16">
    <source>
        <dbReference type="SAM" id="MobiDB-lite"/>
    </source>
</evidence>
<keyword evidence="9" id="KW-0274">FAD</keyword>
<feature type="region of interest" description="Disordered" evidence="16">
    <location>
        <begin position="591"/>
        <end position="633"/>
    </location>
</feature>
<evidence type="ECO:0000256" key="11">
    <source>
        <dbReference type="ARBA" id="ARBA00023002"/>
    </source>
</evidence>
<evidence type="ECO:0000256" key="8">
    <source>
        <dbReference type="ARBA" id="ARBA00022824"/>
    </source>
</evidence>
<dbReference type="EMBL" id="MCFF01000011">
    <property type="protein sequence ID" value="ORZ21866.1"/>
    <property type="molecule type" value="Genomic_DNA"/>
</dbReference>
<dbReference type="GO" id="GO:0015035">
    <property type="term" value="F:protein-disulfide reductase activity"/>
    <property type="evidence" value="ECO:0007669"/>
    <property type="project" value="InterPro"/>
</dbReference>
<dbReference type="STRING" id="64571.A0A1Y2GUB6"/>
<evidence type="ECO:0000256" key="4">
    <source>
        <dbReference type="ARBA" id="ARBA00011802"/>
    </source>
</evidence>
<comment type="cofactor">
    <cofactor evidence="1">
        <name>FAD</name>
        <dbReference type="ChEBI" id="CHEBI:57692"/>
    </cofactor>
</comment>
<evidence type="ECO:0000256" key="15">
    <source>
        <dbReference type="ARBA" id="ARBA00023284"/>
    </source>
</evidence>
<comment type="subcellular location">
    <subcellularLocation>
        <location evidence="2">Endoplasmic reticulum membrane</location>
        <topology evidence="2">Peripheral membrane protein</topology>
        <orientation evidence="2">Lumenal side</orientation>
    </subcellularLocation>
</comment>
<dbReference type="InterPro" id="IPR037192">
    <property type="entry name" value="ERO1-like_sf"/>
</dbReference>
<keyword evidence="8" id="KW-0256">Endoplasmic reticulum</keyword>
<feature type="region of interest" description="Disordered" evidence="16">
    <location>
        <begin position="42"/>
        <end position="75"/>
    </location>
</feature>
<name>A0A1Y2GUB6_9FUNG</name>
<evidence type="ECO:0000256" key="6">
    <source>
        <dbReference type="ARBA" id="ARBA00022630"/>
    </source>
</evidence>
<comment type="caution">
    <text evidence="18">The sequence shown here is derived from an EMBL/GenBank/DDBJ whole genome shotgun (WGS) entry which is preliminary data.</text>
</comment>
<protein>
    <submittedName>
        <fullName evidence="18">Endoplasmic reticulum Oxidoreductin 1-domain-containing protein</fullName>
    </submittedName>
</protein>
<keyword evidence="11" id="KW-0560">Oxidoreductase</keyword>
<feature type="compositionally biased region" description="Low complexity" evidence="16">
    <location>
        <begin position="600"/>
        <end position="609"/>
    </location>
</feature>
<dbReference type="AlphaFoldDB" id="A0A1Y2GUB6"/>
<dbReference type="PANTHER" id="PTHR12613:SF0">
    <property type="entry name" value="ERO1-LIKE PROTEIN"/>
    <property type="match status" value="1"/>
</dbReference>
<evidence type="ECO:0000256" key="5">
    <source>
        <dbReference type="ARBA" id="ARBA00022448"/>
    </source>
</evidence>
<feature type="compositionally biased region" description="Basic and acidic residues" evidence="16">
    <location>
        <begin position="126"/>
        <end position="141"/>
    </location>
</feature>
<keyword evidence="19" id="KW-1185">Reference proteome</keyword>
<feature type="compositionally biased region" description="Basic residues" evidence="16">
    <location>
        <begin position="106"/>
        <end position="125"/>
    </location>
</feature>
<feature type="compositionally biased region" description="Low complexity" evidence="16">
    <location>
        <begin position="665"/>
        <end position="675"/>
    </location>
</feature>
<reference evidence="18 19" key="1">
    <citation type="submission" date="2016-07" db="EMBL/GenBank/DDBJ databases">
        <title>Pervasive Adenine N6-methylation of Active Genes in Fungi.</title>
        <authorList>
            <consortium name="DOE Joint Genome Institute"/>
            <person name="Mondo S.J."/>
            <person name="Dannebaum R.O."/>
            <person name="Kuo R.C."/>
            <person name="Labutti K."/>
            <person name="Haridas S."/>
            <person name="Kuo A."/>
            <person name="Salamov A."/>
            <person name="Ahrendt S.R."/>
            <person name="Lipzen A."/>
            <person name="Sullivan W."/>
            <person name="Andreopoulos W.B."/>
            <person name="Clum A."/>
            <person name="Lindquist E."/>
            <person name="Daum C."/>
            <person name="Ramamoorthy G.K."/>
            <person name="Gryganskyi A."/>
            <person name="Culley D."/>
            <person name="Magnuson J.K."/>
            <person name="James T.Y."/>
            <person name="O'Malley M.A."/>
            <person name="Stajich J.E."/>
            <person name="Spatafora J.W."/>
            <person name="Visel A."/>
            <person name="Grigoriev I.V."/>
        </authorList>
    </citation>
    <scope>NUCLEOTIDE SEQUENCE [LARGE SCALE GENOMIC DNA]</scope>
    <source>
        <strain evidence="18 19">NRRL 3116</strain>
    </source>
</reference>
<comment type="similarity">
    <text evidence="3">Belongs to the EROs family.</text>
</comment>
<evidence type="ECO:0000313" key="19">
    <source>
        <dbReference type="Proteomes" id="UP000193648"/>
    </source>
</evidence>
<evidence type="ECO:0000256" key="14">
    <source>
        <dbReference type="ARBA" id="ARBA00023180"/>
    </source>
</evidence>
<keyword evidence="15" id="KW-0676">Redox-active center</keyword>
<feature type="region of interest" description="Disordered" evidence="16">
    <location>
        <begin position="99"/>
        <end position="141"/>
    </location>
</feature>
<evidence type="ECO:0000256" key="13">
    <source>
        <dbReference type="ARBA" id="ARBA00023157"/>
    </source>
</evidence>
<keyword evidence="10" id="KW-0249">Electron transport</keyword>
<dbReference type="FunCoup" id="A0A1Y2GUB6">
    <property type="interactions" value="405"/>
</dbReference>
<accession>A0A1Y2GUB6</accession>
<dbReference type="GO" id="GO:0034975">
    <property type="term" value="P:protein folding in endoplasmic reticulum"/>
    <property type="evidence" value="ECO:0007669"/>
    <property type="project" value="InterPro"/>
</dbReference>
<evidence type="ECO:0000313" key="18">
    <source>
        <dbReference type="EMBL" id="ORZ21866.1"/>
    </source>
</evidence>
<dbReference type="Proteomes" id="UP000193648">
    <property type="component" value="Unassembled WGS sequence"/>
</dbReference>
<dbReference type="InterPro" id="IPR007266">
    <property type="entry name" value="Ero1"/>
</dbReference>
<dbReference type="GO" id="GO:0016972">
    <property type="term" value="F:thiol oxidase activity"/>
    <property type="evidence" value="ECO:0007669"/>
    <property type="project" value="InterPro"/>
</dbReference>
<dbReference type="PANTHER" id="PTHR12613">
    <property type="entry name" value="ERO1-RELATED"/>
    <property type="match status" value="1"/>
</dbReference>